<dbReference type="RefSeq" id="WP_155108724.1">
    <property type="nucleotide sequence ID" value="NZ_WMJZ01000016.1"/>
</dbReference>
<dbReference type="SUPFAM" id="SSF109604">
    <property type="entry name" value="HD-domain/PDEase-like"/>
    <property type="match status" value="1"/>
</dbReference>
<keyword evidence="3" id="KW-1185">Reference proteome</keyword>
<dbReference type="EMBL" id="WMJZ01000016">
    <property type="protein sequence ID" value="MTH47121.1"/>
    <property type="molecule type" value="Genomic_DNA"/>
</dbReference>
<dbReference type="OrthoDB" id="9764808at2"/>
<dbReference type="AlphaFoldDB" id="A0A6L6IJW0"/>
<dbReference type="InterPro" id="IPR006674">
    <property type="entry name" value="HD_domain"/>
</dbReference>
<evidence type="ECO:0000259" key="1">
    <source>
        <dbReference type="SMART" id="SM00471"/>
    </source>
</evidence>
<dbReference type="Gene3D" id="1.10.3210.10">
    <property type="entry name" value="Hypothetical protein af1432"/>
    <property type="match status" value="1"/>
</dbReference>
<reference evidence="2 3" key="1">
    <citation type="submission" date="2019-11" db="EMBL/GenBank/DDBJ databases">
        <title>Escherichia alba sp. nov. isolated from the gut of plastic-eating superworms Zophobas atratus.</title>
        <authorList>
            <person name="Yang Y."/>
        </authorList>
    </citation>
    <scope>NUCLEOTIDE SEQUENCE [LARGE SCALE GENOMIC DNA]</scope>
    <source>
        <strain evidence="3">BIT-B35</strain>
    </source>
</reference>
<accession>A0A6L6IJW0</accession>
<feature type="domain" description="HD/PDEase" evidence="1">
    <location>
        <begin position="19"/>
        <end position="148"/>
    </location>
</feature>
<dbReference type="InterPro" id="IPR052020">
    <property type="entry name" value="Cyclic_di-GMP/3'3'-cGAMP_PDE"/>
</dbReference>
<name>A0A6L6IJW0_9ENTR</name>
<comment type="caution">
    <text evidence="2">The sequence shown here is derived from an EMBL/GenBank/DDBJ whole genome shotgun (WGS) entry which is preliminary data.</text>
</comment>
<gene>
    <name evidence="2" type="ORF">GJV78_12825</name>
</gene>
<dbReference type="Proteomes" id="UP000477739">
    <property type="component" value="Unassembled WGS sequence"/>
</dbReference>
<sequence>MNINFIETLACISKIIDMINPKLNLHHVRTAFIAWQLANAADFTPAQCRKTLLAGLLHDTGGLNEEARLQPLAFDDTEHNDHAAIGGELLASVPLLSPLSDIVRYHHTRWDHGRGAWINGKKVPEESHIIYLADRIDVLIAGDNKQQLLQAKEKISATILNGGNSLFKPEYISAFHKFFHVDGSWQRLQSTDFNDYIKEIPRIHNDYISLHNFRDIAAMLAFHIDGFSQHGVQYSLATGRISGYLARALGIAPTQCLKIETGGFLHNLSQLSRAIPGDGEEGLSPAWATLSPITEIQDIASWCQALDKKDTHSISRLEVRILRAGVFITSLLQDITTQTEFFARMAQTGEIAPELAYIVQNHHRAIMQIYQDSVRERRRLVERINRLAPR</sequence>
<proteinExistence type="predicted"/>
<evidence type="ECO:0000313" key="3">
    <source>
        <dbReference type="Proteomes" id="UP000477739"/>
    </source>
</evidence>
<dbReference type="InterPro" id="IPR003607">
    <property type="entry name" value="HD/PDEase_dom"/>
</dbReference>
<dbReference type="SMART" id="SM00471">
    <property type="entry name" value="HDc"/>
    <property type="match status" value="1"/>
</dbReference>
<dbReference type="CDD" id="cd00077">
    <property type="entry name" value="HDc"/>
    <property type="match status" value="1"/>
</dbReference>
<evidence type="ECO:0000313" key="2">
    <source>
        <dbReference type="EMBL" id="MTH47121.1"/>
    </source>
</evidence>
<dbReference type="PANTHER" id="PTHR45228">
    <property type="entry name" value="CYCLIC DI-GMP PHOSPHODIESTERASE TM_0186-RELATED"/>
    <property type="match status" value="1"/>
</dbReference>
<dbReference type="Pfam" id="PF01966">
    <property type="entry name" value="HD"/>
    <property type="match status" value="1"/>
</dbReference>
<protein>
    <submittedName>
        <fullName evidence="2">HD domain-containing protein</fullName>
    </submittedName>
</protein>
<organism evidence="2 3">
    <name type="scientific">Intestinirhabdus alba</name>
    <dbReference type="NCBI Taxonomy" id="2899544"/>
    <lineage>
        <taxon>Bacteria</taxon>
        <taxon>Pseudomonadati</taxon>
        <taxon>Pseudomonadota</taxon>
        <taxon>Gammaproteobacteria</taxon>
        <taxon>Enterobacterales</taxon>
        <taxon>Enterobacteriaceae</taxon>
        <taxon>Intestinirhabdus</taxon>
    </lineage>
</organism>